<comment type="catalytic activity">
    <reaction evidence="8">
        <text>adenosine(2085) in 23S rRNA + 2 S-adenosyl-L-methionine = N(6)-dimethyladenosine(2085) in 23S rRNA + 2 S-adenosyl-L-homocysteine + 2 H(+)</text>
        <dbReference type="Rhea" id="RHEA:42784"/>
        <dbReference type="Rhea" id="RHEA-COMP:10237"/>
        <dbReference type="Rhea" id="RHEA-COMP:10238"/>
        <dbReference type="ChEBI" id="CHEBI:15378"/>
        <dbReference type="ChEBI" id="CHEBI:57856"/>
        <dbReference type="ChEBI" id="CHEBI:59789"/>
        <dbReference type="ChEBI" id="CHEBI:74411"/>
        <dbReference type="ChEBI" id="CHEBI:74493"/>
        <dbReference type="EC" id="2.1.1.184"/>
    </reaction>
</comment>
<dbReference type="Gene3D" id="3.40.50.150">
    <property type="entry name" value="Vaccinia Virus protein VP39"/>
    <property type="match status" value="1"/>
</dbReference>
<dbReference type="NCBIfam" id="NF000499">
    <property type="entry name" value="Erm23S_rRNA_broad"/>
    <property type="match status" value="1"/>
</dbReference>
<feature type="binding site" evidence="9">
    <location>
        <position position="12"/>
    </location>
    <ligand>
        <name>S-adenosyl-L-methionine</name>
        <dbReference type="ChEBI" id="CHEBI:59789"/>
    </ligand>
</feature>
<evidence type="ECO:0000256" key="3">
    <source>
        <dbReference type="ARBA" id="ARBA00022603"/>
    </source>
</evidence>
<dbReference type="SUPFAM" id="SSF53335">
    <property type="entry name" value="S-adenosyl-L-methionine-dependent methyltransferases"/>
    <property type="match status" value="1"/>
</dbReference>
<dbReference type="CDD" id="cd02440">
    <property type="entry name" value="AdoMet_MTases"/>
    <property type="match status" value="1"/>
</dbReference>
<evidence type="ECO:0000256" key="7">
    <source>
        <dbReference type="ARBA" id="ARBA00029941"/>
    </source>
</evidence>
<dbReference type="EMBL" id="UGIX01000002">
    <property type="protein sequence ID" value="STQ82900.1"/>
    <property type="molecule type" value="Genomic_DNA"/>
</dbReference>
<dbReference type="GO" id="GO:0052910">
    <property type="term" value="F:23S rRNA (adenine(2085)-N(6))-dimethyltransferase activity"/>
    <property type="evidence" value="ECO:0007669"/>
    <property type="project" value="UniProtKB-EC"/>
</dbReference>
<dbReference type="InterPro" id="IPR020598">
    <property type="entry name" value="rRNA_Ade_methylase_Trfase_N"/>
</dbReference>
<comment type="similarity">
    <text evidence="9">Belongs to the class I-like SAM-binding methyltransferase superfamily. rRNA adenine N(6)-methyltransferase family.</text>
</comment>
<dbReference type="PROSITE" id="PS51689">
    <property type="entry name" value="SAM_RNA_A_N6_MT"/>
    <property type="match status" value="1"/>
</dbReference>
<evidence type="ECO:0000256" key="1">
    <source>
        <dbReference type="ARBA" id="ARBA00012304"/>
    </source>
</evidence>
<feature type="binding site" evidence="9">
    <location>
        <position position="100"/>
    </location>
    <ligand>
        <name>S-adenosyl-L-methionine</name>
        <dbReference type="ChEBI" id="CHEBI:59789"/>
    </ligand>
</feature>
<accession>A0AAX2KVD9</accession>
<dbReference type="Pfam" id="PF00398">
    <property type="entry name" value="RrnaAD"/>
    <property type="match status" value="1"/>
</dbReference>
<feature type="binding site" evidence="9">
    <location>
        <position position="58"/>
    </location>
    <ligand>
        <name>S-adenosyl-L-methionine</name>
        <dbReference type="ChEBI" id="CHEBI:59789"/>
    </ligand>
</feature>
<evidence type="ECO:0000313" key="11">
    <source>
        <dbReference type="EMBL" id="STQ82900.1"/>
    </source>
</evidence>
<dbReference type="GO" id="GO:0000179">
    <property type="term" value="F:rRNA (adenine-N6,N6-)-dimethyltransferase activity"/>
    <property type="evidence" value="ECO:0007669"/>
    <property type="project" value="UniProtKB-UniRule"/>
</dbReference>
<name>A0AAX2KVD9_ENTFL</name>
<dbReference type="AlphaFoldDB" id="A0AAX2KVD9"/>
<comment type="caution">
    <text evidence="11">The sequence shown here is derived from an EMBL/GenBank/DDBJ whole genome shotgun (WGS) entry which is preliminary data.</text>
</comment>
<feature type="binding site" evidence="9">
    <location>
        <position position="10"/>
    </location>
    <ligand>
        <name>S-adenosyl-L-methionine</name>
        <dbReference type="ChEBI" id="CHEBI:59789"/>
    </ligand>
</feature>
<dbReference type="InterPro" id="IPR029063">
    <property type="entry name" value="SAM-dependent_MTases_sf"/>
</dbReference>
<evidence type="ECO:0000259" key="10">
    <source>
        <dbReference type="SMART" id="SM00650"/>
    </source>
</evidence>
<dbReference type="Gene3D" id="1.10.8.100">
    <property type="entry name" value="Ribosomal RNA adenine dimethylase-like, domain 2"/>
    <property type="match status" value="1"/>
</dbReference>
<organism evidence="11 12">
    <name type="scientific">Enterococcus faecalis</name>
    <name type="common">Streptococcus faecalis</name>
    <dbReference type="NCBI Taxonomy" id="1351"/>
    <lineage>
        <taxon>Bacteria</taxon>
        <taxon>Bacillati</taxon>
        <taxon>Bacillota</taxon>
        <taxon>Bacilli</taxon>
        <taxon>Lactobacillales</taxon>
        <taxon>Enterococcaceae</taxon>
        <taxon>Enterococcus</taxon>
    </lineage>
</organism>
<feature type="domain" description="Ribosomal RNA adenine methylase transferase N-terminal" evidence="10">
    <location>
        <begin position="17"/>
        <end position="179"/>
    </location>
</feature>
<dbReference type="PANTHER" id="PTHR11727:SF7">
    <property type="entry name" value="DIMETHYLADENOSINE TRANSFERASE-RELATED"/>
    <property type="match status" value="1"/>
</dbReference>
<evidence type="ECO:0000256" key="9">
    <source>
        <dbReference type="PROSITE-ProRule" id="PRU01026"/>
    </source>
</evidence>
<evidence type="ECO:0000256" key="4">
    <source>
        <dbReference type="ARBA" id="ARBA00022679"/>
    </source>
</evidence>
<dbReference type="PROSITE" id="PS01131">
    <property type="entry name" value="RRNA_A_DIMETH"/>
    <property type="match status" value="1"/>
</dbReference>
<evidence type="ECO:0000313" key="12">
    <source>
        <dbReference type="Proteomes" id="UP000254396"/>
    </source>
</evidence>
<dbReference type="InterPro" id="IPR023165">
    <property type="entry name" value="rRNA_Ade_diMease-like_C"/>
</dbReference>
<dbReference type="SMART" id="SM00650">
    <property type="entry name" value="rADc"/>
    <property type="match status" value="1"/>
</dbReference>
<evidence type="ECO:0000256" key="5">
    <source>
        <dbReference type="ARBA" id="ARBA00022691"/>
    </source>
</evidence>
<evidence type="ECO:0000256" key="2">
    <source>
        <dbReference type="ARBA" id="ARBA00016505"/>
    </source>
</evidence>
<dbReference type="GO" id="GO:0003723">
    <property type="term" value="F:RNA binding"/>
    <property type="evidence" value="ECO:0007669"/>
    <property type="project" value="UniProtKB-UniRule"/>
</dbReference>
<evidence type="ECO:0000256" key="8">
    <source>
        <dbReference type="ARBA" id="ARBA00049167"/>
    </source>
</evidence>
<dbReference type="Proteomes" id="UP000254396">
    <property type="component" value="Unassembled WGS sequence"/>
</dbReference>
<reference evidence="11 12" key="1">
    <citation type="submission" date="2018-06" db="EMBL/GenBank/DDBJ databases">
        <authorList>
            <consortium name="Pathogen Informatics"/>
            <person name="Doyle S."/>
        </authorList>
    </citation>
    <scope>NUCLEOTIDE SEQUENCE [LARGE SCALE GENOMIC DNA]</scope>
    <source>
        <strain evidence="11 12">NCTC13379</strain>
    </source>
</reference>
<keyword evidence="4 9" id="KW-0808">Transferase</keyword>
<sequence length="284" mass="32957">MNKNIKYSQNFLTSEKVLNQIIKQLNLKETDTVYEIGTGKGHLTTKLAKISKQVTSIELDSHLFNLSSEKLKLNIRVTLIHQDILQFQFPNKQRYKIVGNIPYHLSTQIIKKVVFESHASDIYLIVEEGFYKRTLDIHRTLGLLLHTQVSIQQLLKLPAECFHPKPKVNSVLIKLTRHTTDVPDKYWKLYTYFVSKWVNREYRQLFTKNQFHQAMKHAKVNNLSTVTYEQVLSILIVIYYLTGGNNSMSRFCKFGKLHVTKGNVDKLLGILLTASKELKRSGPH</sequence>
<dbReference type="PANTHER" id="PTHR11727">
    <property type="entry name" value="DIMETHYLADENOSINE TRANSFERASE"/>
    <property type="match status" value="1"/>
</dbReference>
<dbReference type="InterPro" id="IPR001737">
    <property type="entry name" value="KsgA/Erm"/>
</dbReference>
<protein>
    <recommendedName>
        <fullName evidence="2">rRNA adenine N-6-methyltransferase</fullName>
        <ecNumber evidence="1">2.1.1.184</ecNumber>
    </recommendedName>
    <alternativeName>
        <fullName evidence="7">Macrolide-lincosamide-streptogramin B resistance protein</fullName>
    </alternativeName>
</protein>
<feature type="binding site" evidence="9">
    <location>
        <position position="37"/>
    </location>
    <ligand>
        <name>S-adenosyl-L-methionine</name>
        <dbReference type="ChEBI" id="CHEBI:59789"/>
    </ligand>
</feature>
<keyword evidence="3 9" id="KW-0489">Methyltransferase</keyword>
<keyword evidence="5 9" id="KW-0949">S-adenosyl-L-methionine</keyword>
<dbReference type="GO" id="GO:0005829">
    <property type="term" value="C:cytosol"/>
    <property type="evidence" value="ECO:0007669"/>
    <property type="project" value="TreeGrafter"/>
</dbReference>
<keyword evidence="6 9" id="KW-0694">RNA-binding</keyword>
<dbReference type="EC" id="2.1.1.184" evidence="1"/>
<proteinExistence type="inferred from homology"/>
<dbReference type="InterPro" id="IPR020596">
    <property type="entry name" value="rRNA_Ade_Mease_Trfase_CS"/>
</dbReference>
<gene>
    <name evidence="11" type="primary">erm_1</name>
    <name evidence="11" type="ORF">NCTC13379_03345</name>
</gene>
<dbReference type="NCBIfam" id="NF012220">
    <property type="entry name" value="erm_B_23S_MT"/>
    <property type="match status" value="1"/>
</dbReference>
<evidence type="ECO:0000256" key="6">
    <source>
        <dbReference type="ARBA" id="ARBA00022884"/>
    </source>
</evidence>
<feature type="binding site" evidence="9">
    <location>
        <position position="83"/>
    </location>
    <ligand>
        <name>S-adenosyl-L-methionine</name>
        <dbReference type="ChEBI" id="CHEBI:59789"/>
    </ligand>
</feature>